<evidence type="ECO:0000313" key="12">
    <source>
        <dbReference type="EMBL" id="CAD6226064.1"/>
    </source>
</evidence>
<dbReference type="GO" id="GO:0051707">
    <property type="term" value="P:response to other organism"/>
    <property type="evidence" value="ECO:0007669"/>
    <property type="project" value="UniProtKB-ARBA"/>
</dbReference>
<dbReference type="SUPFAM" id="SSF52058">
    <property type="entry name" value="L domain-like"/>
    <property type="match status" value="1"/>
</dbReference>
<evidence type="ECO:0000256" key="7">
    <source>
        <dbReference type="SAM" id="MobiDB-lite"/>
    </source>
</evidence>
<dbReference type="InterPro" id="IPR042197">
    <property type="entry name" value="Apaf_helical"/>
</dbReference>
<dbReference type="Proteomes" id="UP000604825">
    <property type="component" value="Unassembled WGS sequence"/>
</dbReference>
<feature type="domain" description="R13L1/DRL21-like LRR repeat region" evidence="11">
    <location>
        <begin position="710"/>
        <end position="855"/>
    </location>
</feature>
<dbReference type="SUPFAM" id="SSF52540">
    <property type="entry name" value="P-loop containing nucleoside triphosphate hydrolases"/>
    <property type="match status" value="1"/>
</dbReference>
<dbReference type="InterPro" id="IPR058922">
    <property type="entry name" value="WHD_DRP"/>
</dbReference>
<dbReference type="Gene3D" id="1.10.10.10">
    <property type="entry name" value="Winged helix-like DNA-binding domain superfamily/Winged helix DNA-binding domain"/>
    <property type="match status" value="1"/>
</dbReference>
<dbReference type="PANTHER" id="PTHR36766">
    <property type="entry name" value="PLANT BROAD-SPECTRUM MILDEW RESISTANCE PROTEIN RPW8"/>
    <property type="match status" value="1"/>
</dbReference>
<dbReference type="GO" id="GO:0006952">
    <property type="term" value="P:defense response"/>
    <property type="evidence" value="ECO:0007669"/>
    <property type="project" value="UniProtKB-KW"/>
</dbReference>
<dbReference type="PRINTS" id="PR00364">
    <property type="entry name" value="DISEASERSIST"/>
</dbReference>
<dbReference type="Pfam" id="PF18052">
    <property type="entry name" value="Rx_N"/>
    <property type="match status" value="1"/>
</dbReference>
<sequence length="986" mass="110077">MADKANKPVTHALRDALLHFAIKSKKLASPLLEPFGRASQPATVGDDELTALKSKLRRIRATLRDAESLSITDRSVQLWLAELGDLEHRAEDVVEELEYESRRSAQLEELKQDLLYAATTGKRRREVALLFAPAPARRLRRKIDGIWARYEEIASDRKKLRLRPGDGAPRPAASPLVPSSALPRTERLHGRQRDIERVAALVRGEPDGGRTYAVVPIVGMAGVGKTALMQHVCGMEAVKSCFELTHWIWVSQGFDVVSVTRKIVEAVTRSRPVCGELSTLHELIVEHLAGKRCLIVLDDVWDDNPSHWNSLTAPLSRCAPGSAVVVTTRSNKVARMVSTKVYHLKCLSDEDCWRVCQRRALTNSDANVDQELVAIGEKIAKKCQGLPLAAEAAGSALGASTSWKHWDEVLNNDLWADNEVKNLVLPVLKVSYDHLSMPLKRSFAFCSLFPKGFVFDKDLLVQLWTAQGFVDAEGDCSREAIAYGYFNDLVSRCFFQPSPSHAISEGKFVMHDLYQELAQFVSGNECRMIQLPNSMKIDESHRHLSFVDKEPHSVEEINLNSFCGHRDLRTLLFIARTEQNHEEMAFRTKIPSELITDFECLRALDLSNSNIMELPKSIASLIHLRFLGLDNTAIQKLPESICALFHLQTIKLNHCSSLTQLPQGIKLLLNLRCLEIPHSDIKMPSGIGELTRLQRLPFFAIGNEPAGCSIADLNELVNLEGHLHITGLNNLDVAQASTANLWNKLGIQKLTLEWSELTNFNQSLCDPQGNAVSCMSDSQHQGISATGDQVLKCLKPHSNLEELSIKGYNGSFSSSWLGWLPLDRLASIELKDCHNCKEVPPLGCLPSLKHILIQSLPSVKLIGPEFFGNVGDTTSNSKSRICNVFPSLESLKFRNMEAWEAWLGVKSEHFPNLKYFSIVRCSKLKLLPKFTSEPKLKIQYCDLLQMPLCQKYRNKAKHIPAQNEISYTCIAEGDILVLEASCSYGA</sequence>
<name>A0A811NLU1_9POAL</name>
<accession>A0A811NLU1</accession>
<reference evidence="12" key="1">
    <citation type="submission" date="2020-10" db="EMBL/GenBank/DDBJ databases">
        <authorList>
            <person name="Han B."/>
            <person name="Lu T."/>
            <person name="Zhao Q."/>
            <person name="Huang X."/>
            <person name="Zhao Y."/>
        </authorList>
    </citation>
    <scope>NUCLEOTIDE SEQUENCE</scope>
</reference>
<feature type="domain" description="Disease resistance N-terminal" evidence="9">
    <location>
        <begin position="46"/>
        <end position="106"/>
    </location>
</feature>
<keyword evidence="13" id="KW-1185">Reference proteome</keyword>
<keyword evidence="5" id="KW-0611">Plant defense</keyword>
<evidence type="ECO:0000256" key="2">
    <source>
        <dbReference type="ARBA" id="ARBA00022614"/>
    </source>
</evidence>
<evidence type="ECO:0000259" key="8">
    <source>
        <dbReference type="Pfam" id="PF00931"/>
    </source>
</evidence>
<dbReference type="InterPro" id="IPR032675">
    <property type="entry name" value="LRR_dom_sf"/>
</dbReference>
<dbReference type="InterPro" id="IPR036388">
    <property type="entry name" value="WH-like_DNA-bd_sf"/>
</dbReference>
<dbReference type="GO" id="GO:0043531">
    <property type="term" value="F:ADP binding"/>
    <property type="evidence" value="ECO:0007669"/>
    <property type="project" value="InterPro"/>
</dbReference>
<evidence type="ECO:0000256" key="1">
    <source>
        <dbReference type="ARBA" id="ARBA00008894"/>
    </source>
</evidence>
<protein>
    <submittedName>
        <fullName evidence="12">Uncharacterized protein</fullName>
    </submittedName>
</protein>
<evidence type="ECO:0000256" key="5">
    <source>
        <dbReference type="ARBA" id="ARBA00022821"/>
    </source>
</evidence>
<dbReference type="Gene3D" id="1.20.5.4130">
    <property type="match status" value="1"/>
</dbReference>
<evidence type="ECO:0000259" key="10">
    <source>
        <dbReference type="Pfam" id="PF23559"/>
    </source>
</evidence>
<comment type="similarity">
    <text evidence="1">Belongs to the disease resistance NB-LRR family.</text>
</comment>
<dbReference type="Pfam" id="PF00931">
    <property type="entry name" value="NB-ARC"/>
    <property type="match status" value="1"/>
</dbReference>
<evidence type="ECO:0000259" key="9">
    <source>
        <dbReference type="Pfam" id="PF18052"/>
    </source>
</evidence>
<dbReference type="OrthoDB" id="2973320at2759"/>
<dbReference type="Gene3D" id="3.80.10.10">
    <property type="entry name" value="Ribonuclease Inhibitor"/>
    <property type="match status" value="2"/>
</dbReference>
<dbReference type="GO" id="GO:0005524">
    <property type="term" value="F:ATP binding"/>
    <property type="evidence" value="ECO:0007669"/>
    <property type="project" value="UniProtKB-KW"/>
</dbReference>
<evidence type="ECO:0000313" key="13">
    <source>
        <dbReference type="Proteomes" id="UP000604825"/>
    </source>
</evidence>
<dbReference type="Gene3D" id="1.10.8.430">
    <property type="entry name" value="Helical domain of apoptotic protease-activating factors"/>
    <property type="match status" value="1"/>
</dbReference>
<dbReference type="InterPro" id="IPR041118">
    <property type="entry name" value="Rx_N"/>
</dbReference>
<keyword evidence="2" id="KW-0433">Leucine-rich repeat</keyword>
<dbReference type="Pfam" id="PF23559">
    <property type="entry name" value="WHD_DRP"/>
    <property type="match status" value="1"/>
</dbReference>
<organism evidence="12 13">
    <name type="scientific">Miscanthus lutarioriparius</name>
    <dbReference type="NCBI Taxonomy" id="422564"/>
    <lineage>
        <taxon>Eukaryota</taxon>
        <taxon>Viridiplantae</taxon>
        <taxon>Streptophyta</taxon>
        <taxon>Embryophyta</taxon>
        <taxon>Tracheophyta</taxon>
        <taxon>Spermatophyta</taxon>
        <taxon>Magnoliopsida</taxon>
        <taxon>Liliopsida</taxon>
        <taxon>Poales</taxon>
        <taxon>Poaceae</taxon>
        <taxon>PACMAD clade</taxon>
        <taxon>Panicoideae</taxon>
        <taxon>Andropogonodae</taxon>
        <taxon>Andropogoneae</taxon>
        <taxon>Saccharinae</taxon>
        <taxon>Miscanthus</taxon>
    </lineage>
</organism>
<comment type="caution">
    <text evidence="12">The sequence shown here is derived from an EMBL/GenBank/DDBJ whole genome shotgun (WGS) entry which is preliminary data.</text>
</comment>
<evidence type="ECO:0000256" key="3">
    <source>
        <dbReference type="ARBA" id="ARBA00022737"/>
    </source>
</evidence>
<keyword evidence="6" id="KW-0067">ATP-binding</keyword>
<proteinExistence type="inferred from homology"/>
<keyword evidence="4" id="KW-0547">Nucleotide-binding</keyword>
<gene>
    <name evidence="12" type="ORF">NCGR_LOCUS17936</name>
</gene>
<evidence type="ECO:0000259" key="11">
    <source>
        <dbReference type="Pfam" id="PF25019"/>
    </source>
</evidence>
<dbReference type="Gene3D" id="3.40.50.300">
    <property type="entry name" value="P-loop containing nucleotide triphosphate hydrolases"/>
    <property type="match status" value="1"/>
</dbReference>
<dbReference type="PANTHER" id="PTHR36766:SF40">
    <property type="entry name" value="DISEASE RESISTANCE PROTEIN RGA3"/>
    <property type="match status" value="1"/>
</dbReference>
<evidence type="ECO:0000256" key="4">
    <source>
        <dbReference type="ARBA" id="ARBA00022741"/>
    </source>
</evidence>
<keyword evidence="3" id="KW-0677">Repeat</keyword>
<dbReference type="EMBL" id="CAJGYO010000004">
    <property type="protein sequence ID" value="CAD6226064.1"/>
    <property type="molecule type" value="Genomic_DNA"/>
</dbReference>
<dbReference type="InterPro" id="IPR002182">
    <property type="entry name" value="NB-ARC"/>
</dbReference>
<evidence type="ECO:0000256" key="6">
    <source>
        <dbReference type="ARBA" id="ARBA00022840"/>
    </source>
</evidence>
<feature type="domain" description="Disease resistance protein winged helix" evidence="10">
    <location>
        <begin position="448"/>
        <end position="518"/>
    </location>
</feature>
<dbReference type="AlphaFoldDB" id="A0A811NLU1"/>
<feature type="region of interest" description="Disordered" evidence="7">
    <location>
        <begin position="161"/>
        <end position="188"/>
    </location>
</feature>
<dbReference type="InterPro" id="IPR056789">
    <property type="entry name" value="LRR_R13L1-DRL21"/>
</dbReference>
<dbReference type="Pfam" id="PF25019">
    <property type="entry name" value="LRR_R13L1-DRL21"/>
    <property type="match status" value="1"/>
</dbReference>
<dbReference type="InterPro" id="IPR027417">
    <property type="entry name" value="P-loop_NTPase"/>
</dbReference>
<feature type="domain" description="NB-ARC" evidence="8">
    <location>
        <begin position="209"/>
        <end position="364"/>
    </location>
</feature>